<proteinExistence type="predicted"/>
<sequence>MESPAHCPRRLPQCQRPQVHEASFSPSKMETHASDFRQTRCSSLKHPSPWCSRDQQASRPASSPFHDPDLWMRPCLLELVNIECTEIVAYVLTKMEEELTSATAISPPHRSYTGAELFPHHLQIRMRLWQISAGALGKYVDEDAEAAELDPAGLQKWRRSPRL</sequence>
<evidence type="ECO:0000313" key="2">
    <source>
        <dbReference type="Proteomes" id="UP001057402"/>
    </source>
</evidence>
<accession>A0ACB9N5G6</accession>
<dbReference type="EMBL" id="CM042887">
    <property type="protein sequence ID" value="KAI4330939.1"/>
    <property type="molecule type" value="Genomic_DNA"/>
</dbReference>
<organism evidence="1 2">
    <name type="scientific">Melastoma candidum</name>
    <dbReference type="NCBI Taxonomy" id="119954"/>
    <lineage>
        <taxon>Eukaryota</taxon>
        <taxon>Viridiplantae</taxon>
        <taxon>Streptophyta</taxon>
        <taxon>Embryophyta</taxon>
        <taxon>Tracheophyta</taxon>
        <taxon>Spermatophyta</taxon>
        <taxon>Magnoliopsida</taxon>
        <taxon>eudicotyledons</taxon>
        <taxon>Gunneridae</taxon>
        <taxon>Pentapetalae</taxon>
        <taxon>rosids</taxon>
        <taxon>malvids</taxon>
        <taxon>Myrtales</taxon>
        <taxon>Melastomataceae</taxon>
        <taxon>Melastomatoideae</taxon>
        <taxon>Melastomateae</taxon>
        <taxon>Melastoma</taxon>
    </lineage>
</organism>
<protein>
    <submittedName>
        <fullName evidence="1">Uncharacterized protein</fullName>
    </submittedName>
</protein>
<evidence type="ECO:0000313" key="1">
    <source>
        <dbReference type="EMBL" id="KAI4330939.1"/>
    </source>
</evidence>
<dbReference type="Proteomes" id="UP001057402">
    <property type="component" value="Chromosome 8"/>
</dbReference>
<keyword evidence="2" id="KW-1185">Reference proteome</keyword>
<reference evidence="2" key="1">
    <citation type="journal article" date="2023" name="Front. Plant Sci.">
        <title>Chromosomal-level genome assembly of Melastoma candidum provides insights into trichome evolution.</title>
        <authorList>
            <person name="Zhong Y."/>
            <person name="Wu W."/>
            <person name="Sun C."/>
            <person name="Zou P."/>
            <person name="Liu Y."/>
            <person name="Dai S."/>
            <person name="Zhou R."/>
        </authorList>
    </citation>
    <scope>NUCLEOTIDE SEQUENCE [LARGE SCALE GENOMIC DNA]</scope>
</reference>
<comment type="caution">
    <text evidence="1">The sequence shown here is derived from an EMBL/GenBank/DDBJ whole genome shotgun (WGS) entry which is preliminary data.</text>
</comment>
<gene>
    <name evidence="1" type="ORF">MLD38_029175</name>
</gene>
<name>A0ACB9N5G6_9MYRT</name>